<organism evidence="10 11">
    <name type="scientific">Cyphomyrmex costatus</name>
    <dbReference type="NCBI Taxonomy" id="456900"/>
    <lineage>
        <taxon>Eukaryota</taxon>
        <taxon>Metazoa</taxon>
        <taxon>Ecdysozoa</taxon>
        <taxon>Arthropoda</taxon>
        <taxon>Hexapoda</taxon>
        <taxon>Insecta</taxon>
        <taxon>Pterygota</taxon>
        <taxon>Neoptera</taxon>
        <taxon>Endopterygota</taxon>
        <taxon>Hymenoptera</taxon>
        <taxon>Apocrita</taxon>
        <taxon>Aculeata</taxon>
        <taxon>Formicoidea</taxon>
        <taxon>Formicidae</taxon>
        <taxon>Myrmicinae</taxon>
        <taxon>Cyphomyrmex</taxon>
    </lineage>
</organism>
<evidence type="ECO:0000256" key="8">
    <source>
        <dbReference type="SAM" id="Phobius"/>
    </source>
</evidence>
<sequence>KIIHQKVGDNGVIILNRPKVLNAINLSMAQKIYSFLKQWEPSKKLVIMEGMGEKAFCASGDVKSLALVLLNEPKDQLYPIEQLFRENCILNHLIGTYKKPYVAIINGIIMGTGVGLAIFGKYRIATKFKMFPTSLKITKKTIDEGKGKSLADCLKIEFRLTCTALTRDGDFYEGVRALLIDKDRKPVWKPTFLIDVTNEYLNKQFAVLPVEKELQFFVSANYRN</sequence>
<protein>
    <recommendedName>
        <fullName evidence="4">3-hydroxyisobutyryl-CoA hydrolase, mitochondrial</fullName>
        <ecNumber evidence="3">3.1.2.4</ecNumber>
    </recommendedName>
    <alternativeName>
        <fullName evidence="7">3-hydroxyisobutyryl-coenzyme A hydrolase</fullName>
    </alternativeName>
</protein>
<keyword evidence="11" id="KW-1185">Reference proteome</keyword>
<dbReference type="GO" id="GO:0005739">
    <property type="term" value="C:mitochondrion"/>
    <property type="evidence" value="ECO:0007669"/>
    <property type="project" value="TreeGrafter"/>
</dbReference>
<evidence type="ECO:0000256" key="2">
    <source>
        <dbReference type="ARBA" id="ARBA00005254"/>
    </source>
</evidence>
<dbReference type="EC" id="3.1.2.4" evidence="3"/>
<dbReference type="UniPathway" id="UPA00362"/>
<keyword evidence="8" id="KW-1133">Transmembrane helix</keyword>
<evidence type="ECO:0000256" key="6">
    <source>
        <dbReference type="ARBA" id="ARBA00024871"/>
    </source>
</evidence>
<feature type="non-terminal residue" evidence="10">
    <location>
        <position position="1"/>
    </location>
</feature>
<comment type="similarity">
    <text evidence="2">Belongs to the enoyl-CoA hydratase/isomerase family.</text>
</comment>
<dbReference type="SUPFAM" id="SSF52096">
    <property type="entry name" value="ClpP/crotonase"/>
    <property type="match status" value="1"/>
</dbReference>
<dbReference type="PANTHER" id="PTHR43176:SF3">
    <property type="entry name" value="3-HYDROXYISOBUTYRYL-COA HYDROLASE, MITOCHONDRIAL"/>
    <property type="match status" value="1"/>
</dbReference>
<comment type="function">
    <text evidence="6">Hydrolyzes 3-hydroxyisobutyryl-CoA (HIBYL-CoA), a saline catabolite. Has high activity toward isobutyryl-CoA. Could be an isobutyryl-CoA dehydrogenase that functions in valine catabolism. Also hydrolyzes 3-hydroxypropanoyl-CoA.</text>
</comment>
<dbReference type="PANTHER" id="PTHR43176">
    <property type="entry name" value="3-HYDROXYISOBUTYRYL-COA HYDROLASE-RELATED"/>
    <property type="match status" value="1"/>
</dbReference>
<dbReference type="GO" id="GO:0003860">
    <property type="term" value="F:3-hydroxyisobutyryl-CoA hydrolase activity"/>
    <property type="evidence" value="ECO:0007669"/>
    <property type="project" value="UniProtKB-EC"/>
</dbReference>
<comment type="catalytic activity">
    <reaction evidence="1">
        <text>3-hydroxy-2-methylpropanoyl-CoA + H2O = 3-hydroxy-2-methylpropanoate + CoA + H(+)</text>
        <dbReference type="Rhea" id="RHEA:20888"/>
        <dbReference type="ChEBI" id="CHEBI:11805"/>
        <dbReference type="ChEBI" id="CHEBI:15377"/>
        <dbReference type="ChEBI" id="CHEBI:15378"/>
        <dbReference type="ChEBI" id="CHEBI:57287"/>
        <dbReference type="ChEBI" id="CHEBI:57340"/>
        <dbReference type="EC" id="3.1.2.4"/>
    </reaction>
</comment>
<evidence type="ECO:0000313" key="10">
    <source>
        <dbReference type="EMBL" id="KYM97561.1"/>
    </source>
</evidence>
<feature type="transmembrane region" description="Helical" evidence="8">
    <location>
        <begin position="101"/>
        <end position="120"/>
    </location>
</feature>
<feature type="domain" description="Enoyl-CoA hydratase/isomerase" evidence="9">
    <location>
        <begin position="130"/>
        <end position="205"/>
    </location>
</feature>
<dbReference type="Pfam" id="PF16113">
    <property type="entry name" value="ECH_2"/>
    <property type="match status" value="2"/>
</dbReference>
<evidence type="ECO:0000259" key="9">
    <source>
        <dbReference type="Pfam" id="PF16113"/>
    </source>
</evidence>
<evidence type="ECO:0000313" key="11">
    <source>
        <dbReference type="Proteomes" id="UP000078542"/>
    </source>
</evidence>
<keyword evidence="5 10" id="KW-0378">Hydrolase</keyword>
<dbReference type="GO" id="GO:0006574">
    <property type="term" value="P:L-valine catabolic process"/>
    <property type="evidence" value="ECO:0007669"/>
    <property type="project" value="UniProtKB-UniPathway"/>
</dbReference>
<evidence type="ECO:0000256" key="1">
    <source>
        <dbReference type="ARBA" id="ARBA00001709"/>
    </source>
</evidence>
<dbReference type="EMBL" id="KQ978068">
    <property type="protein sequence ID" value="KYM97561.1"/>
    <property type="molecule type" value="Genomic_DNA"/>
</dbReference>
<keyword evidence="8" id="KW-0472">Membrane</keyword>
<dbReference type="CDD" id="cd06558">
    <property type="entry name" value="crotonase-like"/>
    <property type="match status" value="1"/>
</dbReference>
<dbReference type="STRING" id="456900.A0A195CBI0"/>
<dbReference type="Proteomes" id="UP000078542">
    <property type="component" value="Unassembled WGS sequence"/>
</dbReference>
<evidence type="ECO:0000256" key="5">
    <source>
        <dbReference type="ARBA" id="ARBA00022801"/>
    </source>
</evidence>
<accession>A0A195CBI0</accession>
<gene>
    <name evidence="10" type="ORF">ALC62_11855</name>
</gene>
<dbReference type="InterPro" id="IPR029045">
    <property type="entry name" value="ClpP/crotonase-like_dom_sf"/>
</dbReference>
<dbReference type="Gene3D" id="3.90.226.10">
    <property type="entry name" value="2-enoyl-CoA Hydratase, Chain A, domain 1"/>
    <property type="match status" value="2"/>
</dbReference>
<feature type="domain" description="Enoyl-CoA hydratase/isomerase" evidence="9">
    <location>
        <begin position="11"/>
        <end position="128"/>
    </location>
</feature>
<dbReference type="InterPro" id="IPR045004">
    <property type="entry name" value="ECH_dom"/>
</dbReference>
<evidence type="ECO:0000256" key="7">
    <source>
        <dbReference type="ARBA" id="ARBA00031181"/>
    </source>
</evidence>
<reference evidence="10 11" key="1">
    <citation type="submission" date="2016-03" db="EMBL/GenBank/DDBJ databases">
        <title>Cyphomyrmex costatus WGS genome.</title>
        <authorList>
            <person name="Nygaard S."/>
            <person name="Hu H."/>
            <person name="Boomsma J."/>
            <person name="Zhang G."/>
        </authorList>
    </citation>
    <scope>NUCLEOTIDE SEQUENCE [LARGE SCALE GENOMIC DNA]</scope>
    <source>
        <strain evidence="10">MS0001</strain>
        <tissue evidence="10">Whole body</tissue>
    </source>
</reference>
<evidence type="ECO:0000256" key="4">
    <source>
        <dbReference type="ARBA" id="ARBA00016714"/>
    </source>
</evidence>
<keyword evidence="8" id="KW-0812">Transmembrane</keyword>
<proteinExistence type="inferred from homology"/>
<name>A0A195CBI0_9HYME</name>
<dbReference type="AlphaFoldDB" id="A0A195CBI0"/>
<evidence type="ECO:0000256" key="3">
    <source>
        <dbReference type="ARBA" id="ARBA00011915"/>
    </source>
</evidence>
<dbReference type="InterPro" id="IPR032259">
    <property type="entry name" value="HIBYL-CoA-H"/>
</dbReference>